<dbReference type="AlphaFoldDB" id="A0AAW1KU12"/>
<gene>
    <name evidence="2" type="ORF">RND81_05G032600</name>
</gene>
<dbReference type="Proteomes" id="UP001443914">
    <property type="component" value="Unassembled WGS sequence"/>
</dbReference>
<feature type="coiled-coil region" evidence="1">
    <location>
        <begin position="90"/>
        <end position="138"/>
    </location>
</feature>
<sequence>MRGRNTMIRMTILQKKKIEEMKNYISPQDRSGPSDAYLGVIGKASDGSCRLYGRGVSNKKLKMVNADATSYVVPSDIVMSLKASLIGDIRKDMDLEITRLNEAHKHMEDEHLKKKAELENIERELEAERENMTEGILRKLLGKLPPEIAKQYLSYNWDFVYVEYVMVVGHRHCLAGLVLGYIWMQR</sequence>
<reference evidence="2" key="1">
    <citation type="submission" date="2024-03" db="EMBL/GenBank/DDBJ databases">
        <title>WGS assembly of Saponaria officinalis var. Norfolk2.</title>
        <authorList>
            <person name="Jenkins J."/>
            <person name="Shu S."/>
            <person name="Grimwood J."/>
            <person name="Barry K."/>
            <person name="Goodstein D."/>
            <person name="Schmutz J."/>
            <person name="Leebens-Mack J."/>
            <person name="Osbourn A."/>
        </authorList>
    </citation>
    <scope>NUCLEOTIDE SEQUENCE [LARGE SCALE GENOMIC DNA]</scope>
    <source>
        <strain evidence="2">JIC</strain>
    </source>
</reference>
<keyword evidence="1" id="KW-0175">Coiled coil</keyword>
<keyword evidence="3" id="KW-1185">Reference proteome</keyword>
<organism evidence="2 3">
    <name type="scientific">Saponaria officinalis</name>
    <name type="common">Common soapwort</name>
    <name type="synonym">Lychnis saponaria</name>
    <dbReference type="NCBI Taxonomy" id="3572"/>
    <lineage>
        <taxon>Eukaryota</taxon>
        <taxon>Viridiplantae</taxon>
        <taxon>Streptophyta</taxon>
        <taxon>Embryophyta</taxon>
        <taxon>Tracheophyta</taxon>
        <taxon>Spermatophyta</taxon>
        <taxon>Magnoliopsida</taxon>
        <taxon>eudicotyledons</taxon>
        <taxon>Gunneridae</taxon>
        <taxon>Pentapetalae</taxon>
        <taxon>Caryophyllales</taxon>
        <taxon>Caryophyllaceae</taxon>
        <taxon>Caryophylleae</taxon>
        <taxon>Saponaria</taxon>
    </lineage>
</organism>
<dbReference type="EMBL" id="JBDFQZ010000005">
    <property type="protein sequence ID" value="KAK9723896.1"/>
    <property type="molecule type" value="Genomic_DNA"/>
</dbReference>
<evidence type="ECO:0000313" key="3">
    <source>
        <dbReference type="Proteomes" id="UP001443914"/>
    </source>
</evidence>
<name>A0AAW1KU12_SAPOF</name>
<protein>
    <submittedName>
        <fullName evidence="2">Uncharacterized protein</fullName>
    </submittedName>
</protein>
<proteinExistence type="predicted"/>
<comment type="caution">
    <text evidence="2">The sequence shown here is derived from an EMBL/GenBank/DDBJ whole genome shotgun (WGS) entry which is preliminary data.</text>
</comment>
<accession>A0AAW1KU12</accession>
<evidence type="ECO:0000256" key="1">
    <source>
        <dbReference type="SAM" id="Coils"/>
    </source>
</evidence>
<evidence type="ECO:0000313" key="2">
    <source>
        <dbReference type="EMBL" id="KAK9723896.1"/>
    </source>
</evidence>